<evidence type="ECO:0000256" key="1">
    <source>
        <dbReference type="ARBA" id="ARBA00022603"/>
    </source>
</evidence>
<comment type="caution">
    <text evidence="4">The sequence shown here is derived from an EMBL/GenBank/DDBJ whole genome shotgun (WGS) entry which is preliminary data.</text>
</comment>
<keyword evidence="1 4" id="KW-0489">Methyltransferase</keyword>
<dbReference type="GO" id="GO:0003723">
    <property type="term" value="F:RNA binding"/>
    <property type="evidence" value="ECO:0007669"/>
    <property type="project" value="InterPro"/>
</dbReference>
<dbReference type="GO" id="GO:0032259">
    <property type="term" value="P:methylation"/>
    <property type="evidence" value="ECO:0007669"/>
    <property type="project" value="UniProtKB-KW"/>
</dbReference>
<protein>
    <submittedName>
        <fullName evidence="4">RNA methyltransferase</fullName>
    </submittedName>
</protein>
<dbReference type="Pfam" id="PF00588">
    <property type="entry name" value="SpoU_methylase"/>
    <property type="match status" value="1"/>
</dbReference>
<dbReference type="CDD" id="cd18095">
    <property type="entry name" value="SpoU-like_rRNA-MTase"/>
    <property type="match status" value="1"/>
</dbReference>
<dbReference type="SUPFAM" id="SSF55315">
    <property type="entry name" value="L30e-like"/>
    <property type="match status" value="1"/>
</dbReference>
<dbReference type="InterPro" id="IPR029028">
    <property type="entry name" value="Alpha/beta_knot_MTases"/>
</dbReference>
<evidence type="ECO:0000259" key="3">
    <source>
        <dbReference type="Pfam" id="PF00588"/>
    </source>
</evidence>
<proteinExistence type="predicted"/>
<keyword evidence="2 4" id="KW-0808">Transferase</keyword>
<dbReference type="RefSeq" id="WP_138399539.1">
    <property type="nucleotide sequence ID" value="NZ_JBAFVI010000002.1"/>
</dbReference>
<dbReference type="InterPro" id="IPR029064">
    <property type="entry name" value="Ribosomal_eL30-like_sf"/>
</dbReference>
<dbReference type="InterPro" id="IPR001537">
    <property type="entry name" value="SpoU_MeTrfase"/>
</dbReference>
<organism evidence="4 5">
    <name type="scientific">Xanthobacter autotrophicus</name>
    <dbReference type="NCBI Taxonomy" id="280"/>
    <lineage>
        <taxon>Bacteria</taxon>
        <taxon>Pseudomonadati</taxon>
        <taxon>Pseudomonadota</taxon>
        <taxon>Alphaproteobacteria</taxon>
        <taxon>Hyphomicrobiales</taxon>
        <taxon>Xanthobacteraceae</taxon>
        <taxon>Xanthobacter</taxon>
    </lineage>
</organism>
<dbReference type="Gene3D" id="3.40.1280.10">
    <property type="match status" value="1"/>
</dbReference>
<dbReference type="InterPro" id="IPR051259">
    <property type="entry name" value="rRNA_Methyltransferase"/>
</dbReference>
<dbReference type="EMBL" id="VAUP01000022">
    <property type="protein sequence ID" value="TLX43185.1"/>
    <property type="molecule type" value="Genomic_DNA"/>
</dbReference>
<evidence type="ECO:0000313" key="5">
    <source>
        <dbReference type="Proteomes" id="UP000305131"/>
    </source>
</evidence>
<dbReference type="PANTHER" id="PTHR43191">
    <property type="entry name" value="RRNA METHYLTRANSFERASE 3"/>
    <property type="match status" value="1"/>
</dbReference>
<dbReference type="GeneID" id="95774009"/>
<dbReference type="OrthoDB" id="3190829at2"/>
<name>A0A6C1KG51_XANAU</name>
<sequence>MILPVTEAADPRIADFRDVRERDLVGRQGSFMAEGEVVLRLLVSRLGGADSHRLRALLLSEAQAMRLADVITALPEDVPIYVAGQKVMDQVVGFPIHRGILALGAARPLPEPGALLDRLGERALVVAALGLTNHDNMGGIFRNAAAFGADAVLIDAASCDPLYRKAIRVSVGASLVVPFARVADGAAAVDLLKTRGFEVVALSPAGREPLSRLVRPPRVAALFGTEGPGLPDAVMAMTRTVAIPMAAGFDSLNVATTSGIVLHHLSGV</sequence>
<gene>
    <name evidence="4" type="ORF">FBQ73_11140</name>
</gene>
<reference evidence="4 5" key="1">
    <citation type="submission" date="2019-05" db="EMBL/GenBank/DDBJ databases">
        <authorList>
            <person name="Zhou X."/>
        </authorList>
    </citation>
    <scope>NUCLEOTIDE SEQUENCE [LARGE SCALE GENOMIC DNA]</scope>
    <source>
        <strain evidence="4 5">DSM 432</strain>
    </source>
</reference>
<dbReference type="PANTHER" id="PTHR43191:SF12">
    <property type="entry name" value="RRNA METHYLASE"/>
    <property type="match status" value="1"/>
</dbReference>
<dbReference type="Proteomes" id="UP000305131">
    <property type="component" value="Unassembled WGS sequence"/>
</dbReference>
<dbReference type="GO" id="GO:0008173">
    <property type="term" value="F:RNA methyltransferase activity"/>
    <property type="evidence" value="ECO:0007669"/>
    <property type="project" value="InterPro"/>
</dbReference>
<evidence type="ECO:0000313" key="4">
    <source>
        <dbReference type="EMBL" id="TLX43185.1"/>
    </source>
</evidence>
<accession>A0A6C1KG51</accession>
<dbReference type="AlphaFoldDB" id="A0A6C1KG51"/>
<feature type="domain" description="tRNA/rRNA methyltransferase SpoU type" evidence="3">
    <location>
        <begin position="124"/>
        <end position="263"/>
    </location>
</feature>
<evidence type="ECO:0000256" key="2">
    <source>
        <dbReference type="ARBA" id="ARBA00022679"/>
    </source>
</evidence>
<dbReference type="InterPro" id="IPR029026">
    <property type="entry name" value="tRNA_m1G_MTases_N"/>
</dbReference>
<dbReference type="GO" id="GO:0006396">
    <property type="term" value="P:RNA processing"/>
    <property type="evidence" value="ECO:0007669"/>
    <property type="project" value="InterPro"/>
</dbReference>
<dbReference type="SUPFAM" id="SSF75217">
    <property type="entry name" value="alpha/beta knot"/>
    <property type="match status" value="1"/>
</dbReference>